<dbReference type="EC" id="4.2.2.-" evidence="5"/>
<dbReference type="Pfam" id="PF01464">
    <property type="entry name" value="SLT"/>
    <property type="match status" value="1"/>
</dbReference>
<evidence type="ECO:0000259" key="4">
    <source>
        <dbReference type="Pfam" id="PF14718"/>
    </source>
</evidence>
<name>A0A2T3QKD3_PHODM</name>
<keyword evidence="5" id="KW-0456">Lyase</keyword>
<accession>A0A2T3QKD3</accession>
<dbReference type="PANTHER" id="PTHR37423">
    <property type="entry name" value="SOLUBLE LYTIC MUREIN TRANSGLYCOSYLASE-RELATED"/>
    <property type="match status" value="1"/>
</dbReference>
<keyword evidence="2" id="KW-0732">Signal</keyword>
<dbReference type="CDD" id="cd13401">
    <property type="entry name" value="Slt70-like"/>
    <property type="match status" value="1"/>
</dbReference>
<dbReference type="InterPro" id="IPR008939">
    <property type="entry name" value="Lytic_TGlycosylase_superhlx_U"/>
</dbReference>
<proteinExistence type="inferred from homology"/>
<dbReference type="Proteomes" id="UP000251647">
    <property type="component" value="Unassembled WGS sequence"/>
</dbReference>
<dbReference type="Gene3D" id="1.25.20.10">
    <property type="entry name" value="Bacterial muramidases"/>
    <property type="match status" value="1"/>
</dbReference>
<dbReference type="RefSeq" id="WP_005301045.1">
    <property type="nucleotide sequence ID" value="NZ_PYOG01000009.1"/>
</dbReference>
<dbReference type="PANTHER" id="PTHR37423:SF5">
    <property type="entry name" value="SOLUBLE LYTIC MUREIN TRANSGLYCOSYLASE"/>
    <property type="match status" value="1"/>
</dbReference>
<dbReference type="AlphaFoldDB" id="A0A2T3QKD3"/>
<dbReference type="NCBIfam" id="NF008631">
    <property type="entry name" value="PRK11619.1"/>
    <property type="match status" value="1"/>
</dbReference>
<dbReference type="Gene3D" id="1.10.530.10">
    <property type="match status" value="1"/>
</dbReference>
<dbReference type="GO" id="GO:0042597">
    <property type="term" value="C:periplasmic space"/>
    <property type="evidence" value="ECO:0007669"/>
    <property type="project" value="InterPro"/>
</dbReference>
<dbReference type="Pfam" id="PF14718">
    <property type="entry name" value="SLT_L"/>
    <property type="match status" value="1"/>
</dbReference>
<comment type="similarity">
    <text evidence="1">Belongs to the transglycosylase Slt family.</text>
</comment>
<evidence type="ECO:0000313" key="5">
    <source>
        <dbReference type="EMBL" id="SPY27359.1"/>
    </source>
</evidence>
<dbReference type="Gene3D" id="1.10.1240.20">
    <property type="entry name" value="Lytic transglycosylase, superhelical linker domain"/>
    <property type="match status" value="1"/>
</dbReference>
<dbReference type="InterPro" id="IPR012289">
    <property type="entry name" value="Lytic_TGlycosylase_superhlx_L"/>
</dbReference>
<evidence type="ECO:0000256" key="2">
    <source>
        <dbReference type="ARBA" id="ARBA00022729"/>
    </source>
</evidence>
<dbReference type="InterPro" id="IPR037061">
    <property type="entry name" value="Lytic_TGlycoase_superhlx_L_sf"/>
</dbReference>
<dbReference type="EMBL" id="UATL01000001">
    <property type="protein sequence ID" value="SPY27359.1"/>
    <property type="molecule type" value="Genomic_DNA"/>
</dbReference>
<dbReference type="GO" id="GO:0004553">
    <property type="term" value="F:hydrolase activity, hydrolyzing O-glycosyl compounds"/>
    <property type="evidence" value="ECO:0007669"/>
    <property type="project" value="InterPro"/>
</dbReference>
<dbReference type="SUPFAM" id="SSF53955">
    <property type="entry name" value="Lysozyme-like"/>
    <property type="match status" value="1"/>
</dbReference>
<gene>
    <name evidence="5" type="primary">slt</name>
    <name evidence="5" type="ORF">NCTC11647_00402</name>
</gene>
<evidence type="ECO:0000259" key="3">
    <source>
        <dbReference type="Pfam" id="PF01464"/>
    </source>
</evidence>
<dbReference type="Pfam" id="PF00760">
    <property type="entry name" value="Cucumo_coat"/>
    <property type="match status" value="1"/>
</dbReference>
<evidence type="ECO:0000256" key="1">
    <source>
        <dbReference type="ARBA" id="ARBA00007734"/>
    </source>
</evidence>
<dbReference type="SUPFAM" id="SSF48435">
    <property type="entry name" value="Bacterial muramidases"/>
    <property type="match status" value="1"/>
</dbReference>
<organism evidence="5 6">
    <name type="scientific">Photobacterium damselae</name>
    <dbReference type="NCBI Taxonomy" id="38293"/>
    <lineage>
        <taxon>Bacteria</taxon>
        <taxon>Pseudomonadati</taxon>
        <taxon>Pseudomonadota</taxon>
        <taxon>Gammaproteobacteria</taxon>
        <taxon>Vibrionales</taxon>
        <taxon>Vibrionaceae</taxon>
        <taxon>Photobacterium</taxon>
    </lineage>
</organism>
<dbReference type="InterPro" id="IPR023346">
    <property type="entry name" value="Lysozyme-like_dom_sf"/>
</dbReference>
<reference evidence="5 6" key="1">
    <citation type="submission" date="2018-06" db="EMBL/GenBank/DDBJ databases">
        <authorList>
            <consortium name="Pathogen Informatics"/>
            <person name="Doyle S."/>
        </authorList>
    </citation>
    <scope>NUCLEOTIDE SEQUENCE [LARGE SCALE GENOMIC DNA]</scope>
    <source>
        <strain evidence="5 6">NCTC11647</strain>
    </source>
</reference>
<dbReference type="OrthoDB" id="92254at2"/>
<protein>
    <submittedName>
        <fullName evidence="5">Soluble lytic murein transglycosylase</fullName>
        <ecNumber evidence="5">4.2.2.-</ecNumber>
    </submittedName>
</protein>
<feature type="domain" description="Lytic transglycosylase superhelical linker" evidence="4">
    <location>
        <begin position="406"/>
        <end position="470"/>
    </location>
</feature>
<feature type="domain" description="Transglycosylase SLT" evidence="3">
    <location>
        <begin position="487"/>
        <end position="592"/>
    </location>
</feature>
<dbReference type="InterPro" id="IPR008258">
    <property type="entry name" value="Transglycosylase_SLT_dom_1"/>
</dbReference>
<dbReference type="GO" id="GO:0016829">
    <property type="term" value="F:lyase activity"/>
    <property type="evidence" value="ECO:0007669"/>
    <property type="project" value="UniProtKB-KW"/>
</dbReference>
<sequence>MPSISSVKKIFVAVVFALGCSNTATAASLEQQRAWYDQAQKALDNKDISTFKSLRSKLNSYPLTPYLDYREFNAQLSDKTLPQVQSFLKEYSTLPFSTRVKNRYLTNLAADDQWRSYLAVQPTEPSSKWQQCNYVLAQSQTGKATQAWKTTREIWLTGKSLPNSCDDLLEAWAASGNRTNALILQRMQLVLARGDKGLLTHLDKQLSGSAKATGDKMLTLVSSPNKVGAIAKSSAVTATNQEMIASAYQLLARKDPKEAVAQYNQVVSGQKYSAAKKQELADYVASRLMSTQDPQLASWRDSKLKSSDNESVLARRIQSSIREANWSDARSWINRLPTEAKQSTRWTFWHAYVLAKAGKTKEANKIYQSLLGQRDFYSAAAATILKQPITYPKKTAAPNDALLKPYHKTLVRIRELVARDKVVAANSEWAFLLRRVDEPTKKALAVYAEQHKMHHLAVQATISAKMWDHISLRFPVAHKWWYQFFGEKRDIPMTTLMALSRQESAFNTHAQSYVGARGLMQLMPATAKETAQKLGRSYSGVNSLYDPGTNIRLGSGYLKMALDRFDNNRIYAFAGYNAGPGRVNQWRKVTDGKLDAFAFIEQIPFNETRNYVQNILMFDIFYGDQLGQKTSLLRPNELKARY</sequence>
<evidence type="ECO:0000313" key="6">
    <source>
        <dbReference type="Proteomes" id="UP000251647"/>
    </source>
</evidence>